<feature type="region of interest" description="Disordered" evidence="1">
    <location>
        <begin position="41"/>
        <end position="151"/>
    </location>
</feature>
<reference evidence="2" key="3">
    <citation type="submission" date="2021-05" db="UniProtKB">
        <authorList>
            <consortium name="EnsemblPlants"/>
        </authorList>
    </citation>
    <scope>IDENTIFICATION</scope>
    <source>
        <strain evidence="2">cv. B73</strain>
    </source>
</reference>
<accession>A0A804P5M6</accession>
<evidence type="ECO:0000313" key="3">
    <source>
        <dbReference type="Proteomes" id="UP000007305"/>
    </source>
</evidence>
<evidence type="ECO:0000256" key="1">
    <source>
        <dbReference type="SAM" id="MobiDB-lite"/>
    </source>
</evidence>
<feature type="compositionally biased region" description="Pro residues" evidence="1">
    <location>
        <begin position="95"/>
        <end position="105"/>
    </location>
</feature>
<dbReference type="Gramene" id="Zm00001eb209940_T001">
    <property type="protein sequence ID" value="Zm00001eb209940_P001"/>
    <property type="gene ID" value="Zm00001eb209940"/>
</dbReference>
<proteinExistence type="evidence at protein level"/>
<keyword evidence="3" id="KW-1185">Reference proteome</keyword>
<dbReference type="Proteomes" id="UP000007305">
    <property type="component" value="Chromosome 4"/>
</dbReference>
<feature type="compositionally biased region" description="Basic and acidic residues" evidence="1">
    <location>
        <begin position="140"/>
        <end position="151"/>
    </location>
</feature>
<evidence type="ECO:0007829" key="4">
    <source>
        <dbReference type="PeptideAtlas" id="A0A804P5M6"/>
    </source>
</evidence>
<reference evidence="3" key="1">
    <citation type="journal article" date="2009" name="Science">
        <title>The B73 maize genome: complexity, diversity, and dynamics.</title>
        <authorList>
            <person name="Schnable P.S."/>
            <person name="Ware D."/>
            <person name="Fulton R.S."/>
            <person name="Stein J.C."/>
            <person name="Wei F."/>
            <person name="Pasternak S."/>
            <person name="Liang C."/>
            <person name="Zhang J."/>
            <person name="Fulton L."/>
            <person name="Graves T.A."/>
            <person name="Minx P."/>
            <person name="Reily A.D."/>
            <person name="Courtney L."/>
            <person name="Kruchowski S.S."/>
            <person name="Tomlinson C."/>
            <person name="Strong C."/>
            <person name="Delehaunty K."/>
            <person name="Fronick C."/>
            <person name="Courtney B."/>
            <person name="Rock S.M."/>
            <person name="Belter E."/>
            <person name="Du F."/>
            <person name="Kim K."/>
            <person name="Abbott R.M."/>
            <person name="Cotton M."/>
            <person name="Levy A."/>
            <person name="Marchetto P."/>
            <person name="Ochoa K."/>
            <person name="Jackson S.M."/>
            <person name="Gillam B."/>
            <person name="Chen W."/>
            <person name="Yan L."/>
            <person name="Higginbotham J."/>
            <person name="Cardenas M."/>
            <person name="Waligorski J."/>
            <person name="Applebaum E."/>
            <person name="Phelps L."/>
            <person name="Falcone J."/>
            <person name="Kanchi K."/>
            <person name="Thane T."/>
            <person name="Scimone A."/>
            <person name="Thane N."/>
            <person name="Henke J."/>
            <person name="Wang T."/>
            <person name="Ruppert J."/>
            <person name="Shah N."/>
            <person name="Rotter K."/>
            <person name="Hodges J."/>
            <person name="Ingenthron E."/>
            <person name="Cordes M."/>
            <person name="Kohlberg S."/>
            <person name="Sgro J."/>
            <person name="Delgado B."/>
            <person name="Mead K."/>
            <person name="Chinwalla A."/>
            <person name="Leonard S."/>
            <person name="Crouse K."/>
            <person name="Collura K."/>
            <person name="Kudrna D."/>
            <person name="Currie J."/>
            <person name="He R."/>
            <person name="Angelova A."/>
            <person name="Rajasekar S."/>
            <person name="Mueller T."/>
            <person name="Lomeli R."/>
            <person name="Scara G."/>
            <person name="Ko A."/>
            <person name="Delaney K."/>
            <person name="Wissotski M."/>
            <person name="Lopez G."/>
            <person name="Campos D."/>
            <person name="Braidotti M."/>
            <person name="Ashley E."/>
            <person name="Golser W."/>
            <person name="Kim H."/>
            <person name="Lee S."/>
            <person name="Lin J."/>
            <person name="Dujmic Z."/>
            <person name="Kim W."/>
            <person name="Talag J."/>
            <person name="Zuccolo A."/>
            <person name="Fan C."/>
            <person name="Sebastian A."/>
            <person name="Kramer M."/>
            <person name="Spiegel L."/>
            <person name="Nascimento L."/>
            <person name="Zutavern T."/>
            <person name="Miller B."/>
            <person name="Ambroise C."/>
            <person name="Muller S."/>
            <person name="Spooner W."/>
            <person name="Narechania A."/>
            <person name="Ren L."/>
            <person name="Wei S."/>
            <person name="Kumari S."/>
            <person name="Faga B."/>
            <person name="Levy M.J."/>
            <person name="McMahan L."/>
            <person name="Van Buren P."/>
            <person name="Vaughn M.W."/>
            <person name="Ying K."/>
            <person name="Yeh C.-T."/>
            <person name="Emrich S.J."/>
            <person name="Jia Y."/>
            <person name="Kalyanaraman A."/>
            <person name="Hsia A.-P."/>
            <person name="Barbazuk W.B."/>
            <person name="Baucom R.S."/>
            <person name="Brutnell T.P."/>
            <person name="Carpita N.C."/>
            <person name="Chaparro C."/>
            <person name="Chia J.-M."/>
            <person name="Deragon J.-M."/>
            <person name="Estill J.C."/>
            <person name="Fu Y."/>
            <person name="Jeddeloh J.A."/>
            <person name="Han Y."/>
            <person name="Lee H."/>
            <person name="Li P."/>
            <person name="Lisch D.R."/>
            <person name="Liu S."/>
            <person name="Liu Z."/>
            <person name="Nagel D.H."/>
            <person name="McCann M.C."/>
            <person name="SanMiguel P."/>
            <person name="Myers A.M."/>
            <person name="Nettleton D."/>
            <person name="Nguyen J."/>
            <person name="Penning B.W."/>
            <person name="Ponnala L."/>
            <person name="Schneider K.L."/>
            <person name="Schwartz D.C."/>
            <person name="Sharma A."/>
            <person name="Soderlund C."/>
            <person name="Springer N.M."/>
            <person name="Sun Q."/>
            <person name="Wang H."/>
            <person name="Waterman M."/>
            <person name="Westerman R."/>
            <person name="Wolfgruber T.K."/>
            <person name="Yang L."/>
            <person name="Yu Y."/>
            <person name="Zhang L."/>
            <person name="Zhou S."/>
            <person name="Zhu Q."/>
            <person name="Bennetzen J.L."/>
            <person name="Dawe R.K."/>
            <person name="Jiang J."/>
            <person name="Jiang N."/>
            <person name="Presting G.G."/>
            <person name="Wessler S.R."/>
            <person name="Aluru S."/>
            <person name="Martienssen R.A."/>
            <person name="Clifton S.W."/>
            <person name="McCombie W.R."/>
            <person name="Wing R.A."/>
            <person name="Wilson R.K."/>
        </authorList>
    </citation>
    <scope>NUCLEOTIDE SEQUENCE [LARGE SCALE GENOMIC DNA]</scope>
    <source>
        <strain evidence="3">cv. B73</strain>
    </source>
</reference>
<keyword evidence="4" id="KW-1267">Proteomics identification</keyword>
<dbReference type="PANTHER" id="PTHR37728">
    <property type="entry name" value="BNAA04G26730D PROTEIN"/>
    <property type="match status" value="1"/>
</dbReference>
<protein>
    <submittedName>
        <fullName evidence="2">Uncharacterized protein</fullName>
    </submittedName>
</protein>
<sequence>MSMSLHASYVVVPSLVSFSSHPMFPAARCSVPGLYPHPNAAACRRAPPPTAVSAKARRSSRGSRRERSWDDGGGSDSDVDDGFFGQEQGEEDEPTPSPAGRPAPAAPQLRGSDVLRALQRAAAAKEAARNKKKPAARQRQGKERPAGGDVEAREVRPVVIRPEWTARIRELELRVQQLAADK</sequence>
<evidence type="ECO:0000313" key="2">
    <source>
        <dbReference type="EnsemblPlants" id="Zm00001eb209940_P002"/>
    </source>
</evidence>
<feature type="compositionally biased region" description="Low complexity" evidence="1">
    <location>
        <begin position="116"/>
        <end position="125"/>
    </location>
</feature>
<dbReference type="EnsemblPlants" id="Zm00001eb209940_T002">
    <property type="protein sequence ID" value="Zm00001eb209940_P002"/>
    <property type="gene ID" value="Zm00001eb209940"/>
</dbReference>
<reference evidence="2" key="2">
    <citation type="submission" date="2019-07" db="EMBL/GenBank/DDBJ databases">
        <authorList>
            <person name="Seetharam A."/>
            <person name="Woodhouse M."/>
            <person name="Cannon E."/>
        </authorList>
    </citation>
    <scope>NUCLEOTIDE SEQUENCE [LARGE SCALE GENOMIC DNA]</scope>
    <source>
        <strain evidence="2">cv. B73</strain>
    </source>
</reference>
<dbReference type="EnsemblPlants" id="Zm00001eb209940_T001">
    <property type="protein sequence ID" value="Zm00001eb209940_P001"/>
    <property type="gene ID" value="Zm00001eb209940"/>
</dbReference>
<organism evidence="2 3">
    <name type="scientific">Zea mays</name>
    <name type="common">Maize</name>
    <dbReference type="NCBI Taxonomy" id="4577"/>
    <lineage>
        <taxon>Eukaryota</taxon>
        <taxon>Viridiplantae</taxon>
        <taxon>Streptophyta</taxon>
        <taxon>Embryophyta</taxon>
        <taxon>Tracheophyta</taxon>
        <taxon>Spermatophyta</taxon>
        <taxon>Magnoliopsida</taxon>
        <taxon>Liliopsida</taxon>
        <taxon>Poales</taxon>
        <taxon>Poaceae</taxon>
        <taxon>PACMAD clade</taxon>
        <taxon>Panicoideae</taxon>
        <taxon>Andropogonodae</taxon>
        <taxon>Andropogoneae</taxon>
        <taxon>Tripsacinae</taxon>
        <taxon>Zea</taxon>
    </lineage>
</organism>
<dbReference type="AlphaFoldDB" id="A0A804P5M6"/>
<name>A0A804P5M6_MAIZE</name>
<dbReference type="Gramene" id="Zm00001eb209940_T002">
    <property type="protein sequence ID" value="Zm00001eb209940_P002"/>
    <property type="gene ID" value="Zm00001eb209940"/>
</dbReference>
<dbReference type="PANTHER" id="PTHR37728:SF1">
    <property type="entry name" value="OS06G0132300 PROTEIN"/>
    <property type="match status" value="1"/>
</dbReference>
<dbReference type="FunCoup" id="A0A804P5M6">
    <property type="interactions" value="43"/>
</dbReference>